<accession>F0XI80</accession>
<dbReference type="GeneID" id="25975647"/>
<dbReference type="InterPro" id="IPR050416">
    <property type="entry name" value="FAD-linked_Oxidoreductase"/>
</dbReference>
<dbReference type="PANTHER" id="PTHR42973:SF8">
    <property type="entry name" value="FAD-BINDING PCMH-TYPE DOMAIN-CONTAINING PROTEIN"/>
    <property type="match status" value="1"/>
</dbReference>
<dbReference type="InParanoid" id="F0XI80"/>
<gene>
    <name evidence="6" type="ORF">CMQ_2636</name>
</gene>
<evidence type="ECO:0000259" key="5">
    <source>
        <dbReference type="PROSITE" id="PS51387"/>
    </source>
</evidence>
<name>F0XI80_GROCL</name>
<dbReference type="EMBL" id="GL629769">
    <property type="protein sequence ID" value="EFX02707.1"/>
    <property type="molecule type" value="Genomic_DNA"/>
</dbReference>
<proteinExistence type="inferred from homology"/>
<dbReference type="GO" id="GO:0071949">
    <property type="term" value="F:FAD binding"/>
    <property type="evidence" value="ECO:0007669"/>
    <property type="project" value="InterPro"/>
</dbReference>
<dbReference type="Pfam" id="PF08031">
    <property type="entry name" value="BBE"/>
    <property type="match status" value="1"/>
</dbReference>
<dbReference type="AlphaFoldDB" id="F0XI80"/>
<dbReference type="STRING" id="655863.F0XI80"/>
<organism evidence="7">
    <name type="scientific">Grosmannia clavigera (strain kw1407 / UAMH 11150)</name>
    <name type="common">Blue stain fungus</name>
    <name type="synonym">Graphiocladiella clavigera</name>
    <dbReference type="NCBI Taxonomy" id="655863"/>
    <lineage>
        <taxon>Eukaryota</taxon>
        <taxon>Fungi</taxon>
        <taxon>Dikarya</taxon>
        <taxon>Ascomycota</taxon>
        <taxon>Pezizomycotina</taxon>
        <taxon>Sordariomycetes</taxon>
        <taxon>Sordariomycetidae</taxon>
        <taxon>Ophiostomatales</taxon>
        <taxon>Ophiostomataceae</taxon>
        <taxon>Leptographium</taxon>
    </lineage>
</organism>
<evidence type="ECO:0000256" key="1">
    <source>
        <dbReference type="ARBA" id="ARBA00005466"/>
    </source>
</evidence>
<evidence type="ECO:0000256" key="3">
    <source>
        <dbReference type="ARBA" id="ARBA00022827"/>
    </source>
</evidence>
<dbReference type="Proteomes" id="UP000007796">
    <property type="component" value="Unassembled WGS sequence"/>
</dbReference>
<sequence length="441" mass="49108">MYAVPQVQVVIEPGQESDVAIIVRYCNENSIEFLATNRGHGNPVSLASFNGIAINLVNLQSISIQPDGASAWFGGGTYDGQVNEYLWDEGYMATTGSCDCVGLLGAGLGGGHGRLEGLYGMVSDNFLQLNVVLGSGDAIVVNSTQHSHLLWGMKGAGHNFGIVTSFEMKIYPRGPDLWHYHNYVWRGEKLEDVFNALNNLQGNGTTPVNMTVNFGNFFMNTSITTEEPIIFWTFAYRGTAEEANQYLDAFTAIDYVFDEYGDVPYKEIASKQQTGVNDVICQHGNTRITSTAGLQVYNLTAERQIFDGFTRRLTTHPDLAAGCGILHEGYATAAVDAQNPDDSAYPFRSDHHLMLFDLVLPSGSNIYTEQAAWDWAFEVRDQWNNGQPERPVNAYVNYANGMESLGEKYGHEAWRLKKLWELKIKYDPFNRFRFYNPIVGV</sequence>
<keyword evidence="4" id="KW-0560">Oxidoreductase</keyword>
<dbReference type="Pfam" id="PF01565">
    <property type="entry name" value="FAD_binding_4"/>
    <property type="match status" value="1"/>
</dbReference>
<keyword evidence="7" id="KW-1185">Reference proteome</keyword>
<dbReference type="InterPro" id="IPR006094">
    <property type="entry name" value="Oxid_FAD_bind_N"/>
</dbReference>
<keyword evidence="3" id="KW-0274">FAD</keyword>
<dbReference type="InterPro" id="IPR016166">
    <property type="entry name" value="FAD-bd_PCMH"/>
</dbReference>
<dbReference type="eggNOG" id="ENOG502SJ3M">
    <property type="taxonomic scope" value="Eukaryota"/>
</dbReference>
<evidence type="ECO:0000313" key="7">
    <source>
        <dbReference type="Proteomes" id="UP000007796"/>
    </source>
</evidence>
<evidence type="ECO:0000256" key="4">
    <source>
        <dbReference type="ARBA" id="ARBA00023002"/>
    </source>
</evidence>
<dbReference type="InterPro" id="IPR016169">
    <property type="entry name" value="FAD-bd_PCMH_sub2"/>
</dbReference>
<dbReference type="PANTHER" id="PTHR42973">
    <property type="entry name" value="BINDING OXIDOREDUCTASE, PUTATIVE (AFU_ORTHOLOGUE AFUA_1G17690)-RELATED"/>
    <property type="match status" value="1"/>
</dbReference>
<reference evidence="6 7" key="1">
    <citation type="journal article" date="2011" name="Proc. Natl. Acad. Sci. U.S.A.">
        <title>Genome and transcriptome analyses of the mountain pine beetle-fungal symbiont Grosmannia clavigera, a lodgepole pine pathogen.</title>
        <authorList>
            <person name="DiGuistini S."/>
            <person name="Wang Y."/>
            <person name="Liao N.Y."/>
            <person name="Taylor G."/>
            <person name="Tanguay P."/>
            <person name="Feau N."/>
            <person name="Henrissat B."/>
            <person name="Chan S.K."/>
            <person name="Hesse-Orce U."/>
            <person name="Alamouti S.M."/>
            <person name="Tsui C.K.M."/>
            <person name="Docking R.T."/>
            <person name="Levasseur A."/>
            <person name="Haridas S."/>
            <person name="Robertson G."/>
            <person name="Birol I."/>
            <person name="Holt R.A."/>
            <person name="Marra M.A."/>
            <person name="Hamelin R.C."/>
            <person name="Hirst M."/>
            <person name="Jones S.J.M."/>
            <person name="Bohlmann J."/>
            <person name="Breuil C."/>
        </authorList>
    </citation>
    <scope>NUCLEOTIDE SEQUENCE [LARGE SCALE GENOMIC DNA]</scope>
    <source>
        <strain evidence="7">kw1407 / UAMH 11150</strain>
    </source>
</reference>
<evidence type="ECO:0000313" key="6">
    <source>
        <dbReference type="EMBL" id="EFX02707.1"/>
    </source>
</evidence>
<keyword evidence="2" id="KW-0285">Flavoprotein</keyword>
<dbReference type="Gene3D" id="3.30.465.10">
    <property type="match status" value="1"/>
</dbReference>
<dbReference type="OrthoDB" id="9996127at2759"/>
<dbReference type="InterPro" id="IPR012951">
    <property type="entry name" value="BBE"/>
</dbReference>
<dbReference type="HOGENOM" id="CLU_018354_0_1_1"/>
<dbReference type="PROSITE" id="PS51387">
    <property type="entry name" value="FAD_PCMH"/>
    <property type="match status" value="1"/>
</dbReference>
<dbReference type="Gene3D" id="3.40.462.20">
    <property type="match status" value="1"/>
</dbReference>
<dbReference type="SUPFAM" id="SSF56176">
    <property type="entry name" value="FAD-binding/transporter-associated domain-like"/>
    <property type="match status" value="1"/>
</dbReference>
<dbReference type="RefSeq" id="XP_014172189.1">
    <property type="nucleotide sequence ID" value="XM_014316714.1"/>
</dbReference>
<comment type="similarity">
    <text evidence="1">Belongs to the oxygen-dependent FAD-linked oxidoreductase family.</text>
</comment>
<dbReference type="InterPro" id="IPR036318">
    <property type="entry name" value="FAD-bd_PCMH-like_sf"/>
</dbReference>
<feature type="domain" description="FAD-binding PCMH-type" evidence="5">
    <location>
        <begin position="2"/>
        <end position="173"/>
    </location>
</feature>
<protein>
    <submittedName>
        <fullName evidence="6">FAD-binding domain containing protein</fullName>
    </submittedName>
</protein>
<evidence type="ECO:0000256" key="2">
    <source>
        <dbReference type="ARBA" id="ARBA00022630"/>
    </source>
</evidence>
<dbReference type="GO" id="GO:0016491">
    <property type="term" value="F:oxidoreductase activity"/>
    <property type="evidence" value="ECO:0007669"/>
    <property type="project" value="UniProtKB-KW"/>
</dbReference>